<dbReference type="NCBIfam" id="NF006485">
    <property type="entry name" value="PRK08903.1-5"/>
    <property type="match status" value="1"/>
</dbReference>
<protein>
    <submittedName>
        <fullName evidence="2">DnaA family protein</fullName>
    </submittedName>
</protein>
<comment type="caution">
    <text evidence="2">The sequence shown here is derived from an EMBL/GenBank/DDBJ whole genome shotgun (WGS) entry which is preliminary data.</text>
</comment>
<dbReference type="Pfam" id="PF22688">
    <property type="entry name" value="Hda_lid"/>
    <property type="match status" value="1"/>
</dbReference>
<dbReference type="Gene3D" id="1.10.8.60">
    <property type="match status" value="1"/>
</dbReference>
<dbReference type="PANTHER" id="PTHR30050:SF5">
    <property type="entry name" value="DNAA REGULATORY INACTIVATOR HDA"/>
    <property type="match status" value="1"/>
</dbReference>
<dbReference type="Gene3D" id="3.40.50.300">
    <property type="entry name" value="P-loop containing nucleotide triphosphate hydrolases"/>
    <property type="match status" value="1"/>
</dbReference>
<dbReference type="GO" id="GO:0032297">
    <property type="term" value="P:negative regulation of DNA-templated DNA replication initiation"/>
    <property type="evidence" value="ECO:0007669"/>
    <property type="project" value="InterPro"/>
</dbReference>
<dbReference type="NCBIfam" id="TIGR03420">
    <property type="entry name" value="DnaA_homol_Hda"/>
    <property type="match status" value="1"/>
</dbReference>
<feature type="domain" description="Hda lid" evidence="1">
    <location>
        <begin position="161"/>
        <end position="225"/>
    </location>
</feature>
<accession>A0A7Y9ITK4</accession>
<dbReference type="InterPro" id="IPR027417">
    <property type="entry name" value="P-loop_NTPase"/>
</dbReference>
<dbReference type="SUPFAM" id="SSF52540">
    <property type="entry name" value="P-loop containing nucleoside triphosphate hydrolases"/>
    <property type="match status" value="1"/>
</dbReference>
<evidence type="ECO:0000313" key="2">
    <source>
        <dbReference type="EMBL" id="NYE82776.1"/>
    </source>
</evidence>
<gene>
    <name evidence="2" type="ORF">FHW18_002047</name>
</gene>
<dbReference type="EMBL" id="JACBYR010000001">
    <property type="protein sequence ID" value="NYE82776.1"/>
    <property type="molecule type" value="Genomic_DNA"/>
</dbReference>
<name>A0A7Y9ITK4_9BURK</name>
<dbReference type="AlphaFoldDB" id="A0A7Y9ITK4"/>
<dbReference type="PANTHER" id="PTHR30050">
    <property type="entry name" value="CHROMOSOMAL REPLICATION INITIATOR PROTEIN DNAA"/>
    <property type="match status" value="1"/>
</dbReference>
<evidence type="ECO:0000313" key="3">
    <source>
        <dbReference type="Proteomes" id="UP000542125"/>
    </source>
</evidence>
<dbReference type="GO" id="GO:0006270">
    <property type="term" value="P:DNA replication initiation"/>
    <property type="evidence" value="ECO:0007669"/>
    <property type="project" value="TreeGrafter"/>
</dbReference>
<dbReference type="RefSeq" id="WP_179585919.1">
    <property type="nucleotide sequence ID" value="NZ_JACBYR010000001.1"/>
</dbReference>
<evidence type="ECO:0000259" key="1">
    <source>
        <dbReference type="Pfam" id="PF22688"/>
    </source>
</evidence>
<dbReference type="InterPro" id="IPR017788">
    <property type="entry name" value="Hda"/>
</dbReference>
<dbReference type="Proteomes" id="UP000542125">
    <property type="component" value="Unassembled WGS sequence"/>
</dbReference>
<keyword evidence="3" id="KW-1185">Reference proteome</keyword>
<proteinExistence type="predicted"/>
<organism evidence="2 3">
    <name type="scientific">Pigmentiphaga litoralis</name>
    <dbReference type="NCBI Taxonomy" id="516702"/>
    <lineage>
        <taxon>Bacteria</taxon>
        <taxon>Pseudomonadati</taxon>
        <taxon>Pseudomonadota</taxon>
        <taxon>Betaproteobacteria</taxon>
        <taxon>Burkholderiales</taxon>
        <taxon>Alcaligenaceae</taxon>
        <taxon>Pigmentiphaga</taxon>
    </lineage>
</organism>
<dbReference type="InterPro" id="IPR055199">
    <property type="entry name" value="Hda_lid"/>
</dbReference>
<reference evidence="2 3" key="1">
    <citation type="submission" date="2020-07" db="EMBL/GenBank/DDBJ databases">
        <title>Genomic Encyclopedia of Type Strains, Phase IV (KMG-V): Genome sequencing to study the core and pangenomes of soil and plant-associated prokaryotes.</title>
        <authorList>
            <person name="Whitman W."/>
        </authorList>
    </citation>
    <scope>NUCLEOTIDE SEQUENCE [LARGE SCALE GENOMIC DNA]</scope>
    <source>
        <strain evidence="2 3">SAS40</strain>
    </source>
</reference>
<sequence>MKQLLLDVLPAQAPSLENYVPGPNAEALAALRALPSGRAVYLWGPAASGRTHLLRAMVADSADAIYLDNDAPINTFQAVADGDAGHALLRRVAIDDLHAMDDARQACVFALYNRWRESAATEHALSLVVAGDTAPHQMQLREDLRTRLGWDLVFRLDALSDADKMAALGRQAASRGMQLAPDVLNWVITHVDRDMRRLSALVDALDRYSLAAKRPITVPLLRAMLAEQPEPSNPDSPPPTLS</sequence>